<dbReference type="Proteomes" id="UP000626370">
    <property type="component" value="Unassembled WGS sequence"/>
</dbReference>
<dbReference type="Gene3D" id="3.40.50.880">
    <property type="match status" value="1"/>
</dbReference>
<dbReference type="CDD" id="cd03146">
    <property type="entry name" value="GAT1_Peptidase_E"/>
    <property type="match status" value="1"/>
</dbReference>
<evidence type="ECO:0000256" key="1">
    <source>
        <dbReference type="ARBA" id="ARBA00006534"/>
    </source>
</evidence>
<keyword evidence="6" id="KW-1185">Reference proteome</keyword>
<organism evidence="5 6">
    <name type="scientific">Thalassotalea profundi</name>
    <dbReference type="NCBI Taxonomy" id="2036687"/>
    <lineage>
        <taxon>Bacteria</taxon>
        <taxon>Pseudomonadati</taxon>
        <taxon>Pseudomonadota</taxon>
        <taxon>Gammaproteobacteria</taxon>
        <taxon>Alteromonadales</taxon>
        <taxon>Colwelliaceae</taxon>
        <taxon>Thalassotalea</taxon>
    </lineage>
</organism>
<comment type="similarity">
    <text evidence="1">Belongs to the peptidase S51 family.</text>
</comment>
<dbReference type="EMBL" id="BNAH01000003">
    <property type="protein sequence ID" value="GHE82759.1"/>
    <property type="molecule type" value="Genomic_DNA"/>
</dbReference>
<proteinExistence type="inferred from homology"/>
<dbReference type="NCBIfam" id="NF003642">
    <property type="entry name" value="PRK05282.1"/>
    <property type="match status" value="1"/>
</dbReference>
<keyword evidence="2" id="KW-0645">Protease</keyword>
<protein>
    <submittedName>
        <fullName evidence="5">Peptidase E</fullName>
    </submittedName>
</protein>
<sequence>MTSKKELLLLSSSRVGSTDYLAHALPMIKSHLADIDTVLFIPYAGVTINNDQYTQMVENALSSINVAVEGIHQYDDQVNAIETAQAIIIGGGNTFRLLEQLYNHDLIRTIKAKVEQGTPYIGWSAGSNVAGLSIKTTNDMPIVEPKSFNALALVNFQINPHYTDYTPPNHNGETREQRLQEFMVLSPDTLIVGIVEGTALQYKNSTITLLGNSKDSNGYIFKAGNKRTIKIGDTIQST</sequence>
<keyword evidence="4" id="KW-0720">Serine protease</keyword>
<dbReference type="SUPFAM" id="SSF52317">
    <property type="entry name" value="Class I glutamine amidotransferase-like"/>
    <property type="match status" value="1"/>
</dbReference>
<accession>A0ABQ3IFL5</accession>
<dbReference type="InterPro" id="IPR029062">
    <property type="entry name" value="Class_I_gatase-like"/>
</dbReference>
<evidence type="ECO:0000256" key="4">
    <source>
        <dbReference type="ARBA" id="ARBA00022825"/>
    </source>
</evidence>
<evidence type="ECO:0000313" key="6">
    <source>
        <dbReference type="Proteomes" id="UP000626370"/>
    </source>
</evidence>
<dbReference type="Pfam" id="PF03575">
    <property type="entry name" value="Peptidase_S51"/>
    <property type="match status" value="1"/>
</dbReference>
<evidence type="ECO:0000256" key="2">
    <source>
        <dbReference type="ARBA" id="ARBA00022670"/>
    </source>
</evidence>
<dbReference type="InterPro" id="IPR005320">
    <property type="entry name" value="Peptidase_S51"/>
</dbReference>
<reference evidence="6" key="1">
    <citation type="journal article" date="2019" name="Int. J. Syst. Evol. Microbiol.">
        <title>The Global Catalogue of Microorganisms (GCM) 10K type strain sequencing project: providing services to taxonomists for standard genome sequencing and annotation.</title>
        <authorList>
            <consortium name="The Broad Institute Genomics Platform"/>
            <consortium name="The Broad Institute Genome Sequencing Center for Infectious Disease"/>
            <person name="Wu L."/>
            <person name="Ma J."/>
        </authorList>
    </citation>
    <scope>NUCLEOTIDE SEQUENCE [LARGE SCALE GENOMIC DNA]</scope>
    <source>
        <strain evidence="6">CGMCC 1.15922</strain>
    </source>
</reference>
<gene>
    <name evidence="5" type="primary">pepE</name>
    <name evidence="5" type="ORF">GCM10011501_08810</name>
</gene>
<keyword evidence="3" id="KW-0378">Hydrolase</keyword>
<evidence type="ECO:0000313" key="5">
    <source>
        <dbReference type="EMBL" id="GHE82759.1"/>
    </source>
</evidence>
<evidence type="ECO:0000256" key="3">
    <source>
        <dbReference type="ARBA" id="ARBA00022801"/>
    </source>
</evidence>
<dbReference type="PANTHER" id="PTHR20842:SF0">
    <property type="entry name" value="ALPHA-ASPARTYL DIPEPTIDASE"/>
    <property type="match status" value="1"/>
</dbReference>
<dbReference type="RefSeq" id="WP_189376900.1">
    <property type="nucleotide sequence ID" value="NZ_BNAH01000003.1"/>
</dbReference>
<name>A0ABQ3IFL5_9GAMM</name>
<dbReference type="PANTHER" id="PTHR20842">
    <property type="entry name" value="PROTEASE S51 ALPHA-ASPARTYL DIPEPTIDASE"/>
    <property type="match status" value="1"/>
</dbReference>
<comment type="caution">
    <text evidence="5">The sequence shown here is derived from an EMBL/GenBank/DDBJ whole genome shotgun (WGS) entry which is preliminary data.</text>
</comment>